<accession>A0A1J4KKV1</accession>
<comment type="similarity">
    <text evidence="3 10">Belongs to the glycosyl hydrolase 31 family.</text>
</comment>
<dbReference type="InterPro" id="IPR048395">
    <property type="entry name" value="Glyco_hydro_31_C"/>
</dbReference>
<evidence type="ECO:0000256" key="5">
    <source>
        <dbReference type="ARBA" id="ARBA00022801"/>
    </source>
</evidence>
<dbReference type="SUPFAM" id="SSF51445">
    <property type="entry name" value="(Trans)glycosidases"/>
    <property type="match status" value="1"/>
</dbReference>
<dbReference type="Gene3D" id="2.60.40.1180">
    <property type="entry name" value="Golgi alpha-mannosidase II"/>
    <property type="match status" value="2"/>
</dbReference>
<feature type="domain" description="DUF5110" evidence="15">
    <location>
        <begin position="741"/>
        <end position="786"/>
    </location>
</feature>
<evidence type="ECO:0000313" key="17">
    <source>
        <dbReference type="EMBL" id="OHT11770.1"/>
    </source>
</evidence>
<feature type="signal peptide" evidence="12">
    <location>
        <begin position="1"/>
        <end position="16"/>
    </location>
</feature>
<dbReference type="CDD" id="cd14752">
    <property type="entry name" value="GH31_N"/>
    <property type="match status" value="1"/>
</dbReference>
<dbReference type="AlphaFoldDB" id="A0A1J4KKV1"/>
<dbReference type="InterPro" id="IPR013780">
    <property type="entry name" value="Glyco_hydro_b"/>
</dbReference>
<keyword evidence="18" id="KW-1185">Reference proteome</keyword>
<gene>
    <name evidence="17" type="primary">GANAB</name>
    <name evidence="17" type="ORF">TRFO_18654</name>
</gene>
<dbReference type="SUPFAM" id="SSF74650">
    <property type="entry name" value="Galactose mutarotase-like"/>
    <property type="match status" value="1"/>
</dbReference>
<dbReference type="Gene3D" id="3.20.20.80">
    <property type="entry name" value="Glycosidases"/>
    <property type="match status" value="2"/>
</dbReference>
<evidence type="ECO:0000256" key="4">
    <source>
        <dbReference type="ARBA" id="ARBA00022729"/>
    </source>
</evidence>
<dbReference type="GO" id="GO:0030246">
    <property type="term" value="F:carbohydrate binding"/>
    <property type="evidence" value="ECO:0007669"/>
    <property type="project" value="InterPro"/>
</dbReference>
<keyword evidence="5 10" id="KW-0378">Hydrolase</keyword>
<comment type="caution">
    <text evidence="17">The sequence shown here is derived from an EMBL/GenBank/DDBJ whole genome shotgun (WGS) entry which is preliminary data.</text>
</comment>
<keyword evidence="11" id="KW-0812">Transmembrane</keyword>
<dbReference type="VEuPathDB" id="TrichDB:TRFO_18654"/>
<keyword evidence="6" id="KW-0256">Endoplasmic reticulum</keyword>
<dbReference type="Proteomes" id="UP000179807">
    <property type="component" value="Unassembled WGS sequence"/>
</dbReference>
<feature type="domain" description="Glycoside hydrolase family 31 TIM barrel" evidence="13">
    <location>
        <begin position="303"/>
        <end position="631"/>
    </location>
</feature>
<dbReference type="GeneID" id="94835009"/>
<sequence>MITFSMFLFITFCISAEPLKLCNDMGFCSRNINLTNKWTIKESSIRFEKDEFSAQLINNGEDAQLILKIYLMQSNTFRVQILPTNTENFNRYKISENPQVVNQNILNQHLPLTYSNEIGIHCLVSEKCKAEINIRPFEIKIIDEFNSTIILNKRQELVYEHFGQKVEPDIWRYRNDTIKNGATAVSLDFNFAGANTRLSGYSESFDDMNFNDTFDEPVRMANFDYFSYYGHIPFVYGHSSKEMIAFFWLNPSDSVLKIGSDVKTDTRYMRVISEGGFIDTFIFTGKLKTILSSYTELTGHIEVPAISTLGYHQSKWGYKNQSIFESVIDRLNKISFPFDYMWMDVDHLANHAPFYFDRNLFPNPSAIFEKLAKQNRFLIRLNDPHLPNSTTHQIAVDALRHGYFVNESDGKTRFIGNCWPGMSSWPDFLNPEVRNWWSTHYKYTVNETAPNVFFWNDMDEPSVFDMVEGTLPKDTLLFGNHEFREIRNVYALMMHYSTYLGVVNRNEDKNTRPFILTRGYFAGSQKYAFMWSGDNYANFDNLRKSVSMTLVAGLCGMPLTGSDLGGFNDNPSEELLYRWYQAGSLLYPLYRSHCHEDSDFKEPYLYDSHIQELLLNATKLRYSLIPTFYTAIFESHMTGKPPVQPLFSIFPEIEELHDIQEQYILGESLMAAPVLYEDLHILNVSKPPGRWFDYYTGKLLENDYNELEVTDSSFPLYIRGGKIISRFSKTGQTVNETIKNPLTLIVACNEKGEASGSLYFDDGVSYNYRQGKYLYRKIVYKKNTLSFFKAKNVGNEDENENSDEIPEEARNLTITSIVFYGLKGLPALIDDDTVVSCVADRCVMKNINLHPFEYSEEESGKKSNTTLYIILGSVAGGIILIVIVAVVIRKCIKKKKEENAYETL</sequence>
<dbReference type="RefSeq" id="XP_068364906.1">
    <property type="nucleotide sequence ID" value="XM_068500305.1"/>
</dbReference>
<feature type="domain" description="Glycosyl hydrolase family 31 C-terminal" evidence="16">
    <location>
        <begin position="639"/>
        <end position="724"/>
    </location>
</feature>
<keyword evidence="8 10" id="KW-0326">Glycosidase</keyword>
<protein>
    <recommendedName>
        <fullName evidence="9">Glucosidase II subunit alpha</fullName>
    </recommendedName>
</protein>
<evidence type="ECO:0000256" key="11">
    <source>
        <dbReference type="SAM" id="Phobius"/>
    </source>
</evidence>
<dbReference type="SUPFAM" id="SSF51011">
    <property type="entry name" value="Glycosyl hydrolase domain"/>
    <property type="match status" value="1"/>
</dbReference>
<evidence type="ECO:0000259" key="16">
    <source>
        <dbReference type="Pfam" id="PF21365"/>
    </source>
</evidence>
<dbReference type="InterPro" id="IPR000322">
    <property type="entry name" value="Glyco_hydro_31_TIM"/>
</dbReference>
<dbReference type="GO" id="GO:0005783">
    <property type="term" value="C:endoplasmic reticulum"/>
    <property type="evidence" value="ECO:0007669"/>
    <property type="project" value="UniProtKB-SubCell"/>
</dbReference>
<evidence type="ECO:0000256" key="3">
    <source>
        <dbReference type="ARBA" id="ARBA00007806"/>
    </source>
</evidence>
<name>A0A1J4KKV1_9EUKA</name>
<evidence type="ECO:0000256" key="12">
    <source>
        <dbReference type="SAM" id="SignalP"/>
    </source>
</evidence>
<evidence type="ECO:0000256" key="9">
    <source>
        <dbReference type="ARBA" id="ARBA00042895"/>
    </source>
</evidence>
<evidence type="ECO:0000259" key="15">
    <source>
        <dbReference type="Pfam" id="PF17137"/>
    </source>
</evidence>
<dbReference type="OrthoDB" id="1334205at2759"/>
<evidence type="ECO:0000259" key="13">
    <source>
        <dbReference type="Pfam" id="PF01055"/>
    </source>
</evidence>
<dbReference type="Pfam" id="PF21365">
    <property type="entry name" value="Glyco_hydro_31_3rd"/>
    <property type="match status" value="1"/>
</dbReference>
<evidence type="ECO:0000256" key="7">
    <source>
        <dbReference type="ARBA" id="ARBA00023180"/>
    </source>
</evidence>
<dbReference type="InterPro" id="IPR011013">
    <property type="entry name" value="Gal_mutarotase_sf_dom"/>
</dbReference>
<keyword evidence="7" id="KW-0325">Glycoprotein</keyword>
<dbReference type="PANTHER" id="PTHR22762">
    <property type="entry name" value="ALPHA-GLUCOSIDASE"/>
    <property type="match status" value="1"/>
</dbReference>
<reference evidence="17" key="1">
    <citation type="submission" date="2016-10" db="EMBL/GenBank/DDBJ databases">
        <authorList>
            <person name="Benchimol M."/>
            <person name="Almeida L.G."/>
            <person name="Vasconcelos A.T."/>
            <person name="Perreira-Neves A."/>
            <person name="Rosa I.A."/>
            <person name="Tasca T."/>
            <person name="Bogo M.R."/>
            <person name="de Souza W."/>
        </authorList>
    </citation>
    <scope>NUCLEOTIDE SEQUENCE [LARGE SCALE GENOMIC DNA]</scope>
    <source>
        <strain evidence="17">K</strain>
    </source>
</reference>
<dbReference type="PANTHER" id="PTHR22762:SF54">
    <property type="entry name" value="BCDNA.GH04962"/>
    <property type="match status" value="1"/>
</dbReference>
<dbReference type="GO" id="GO:0090599">
    <property type="term" value="F:alpha-glucosidase activity"/>
    <property type="evidence" value="ECO:0007669"/>
    <property type="project" value="TreeGrafter"/>
</dbReference>
<comment type="pathway">
    <text evidence="2">Glycan metabolism; N-glycan metabolism.</text>
</comment>
<keyword evidence="11" id="KW-0472">Membrane</keyword>
<dbReference type="CDD" id="cd06603">
    <property type="entry name" value="GH31_GANC_GANAB_alpha"/>
    <property type="match status" value="1"/>
</dbReference>
<dbReference type="Pfam" id="PF01055">
    <property type="entry name" value="Glyco_hydro_31_2nd"/>
    <property type="match status" value="1"/>
</dbReference>
<dbReference type="InterPro" id="IPR017853">
    <property type="entry name" value="GH"/>
</dbReference>
<evidence type="ECO:0000256" key="10">
    <source>
        <dbReference type="RuleBase" id="RU361185"/>
    </source>
</evidence>
<evidence type="ECO:0000256" key="6">
    <source>
        <dbReference type="ARBA" id="ARBA00022824"/>
    </source>
</evidence>
<evidence type="ECO:0000256" key="8">
    <source>
        <dbReference type="ARBA" id="ARBA00023295"/>
    </source>
</evidence>
<evidence type="ECO:0000256" key="2">
    <source>
        <dbReference type="ARBA" id="ARBA00004833"/>
    </source>
</evidence>
<feature type="chain" id="PRO_5012610941" description="Glucosidase II subunit alpha" evidence="12">
    <location>
        <begin position="17"/>
        <end position="904"/>
    </location>
</feature>
<dbReference type="Gene3D" id="2.60.40.1760">
    <property type="entry name" value="glycosyl hydrolase (family 31)"/>
    <property type="match status" value="1"/>
</dbReference>
<feature type="transmembrane region" description="Helical" evidence="11">
    <location>
        <begin position="867"/>
        <end position="888"/>
    </location>
</feature>
<evidence type="ECO:0000256" key="1">
    <source>
        <dbReference type="ARBA" id="ARBA00004240"/>
    </source>
</evidence>
<dbReference type="Pfam" id="PF17137">
    <property type="entry name" value="DUF5110"/>
    <property type="match status" value="1"/>
</dbReference>
<comment type="subcellular location">
    <subcellularLocation>
        <location evidence="1">Endoplasmic reticulum</location>
    </subcellularLocation>
</comment>
<organism evidence="17 18">
    <name type="scientific">Tritrichomonas foetus</name>
    <dbReference type="NCBI Taxonomy" id="1144522"/>
    <lineage>
        <taxon>Eukaryota</taxon>
        <taxon>Metamonada</taxon>
        <taxon>Parabasalia</taxon>
        <taxon>Tritrichomonadida</taxon>
        <taxon>Tritrichomonadidae</taxon>
        <taxon>Tritrichomonas</taxon>
    </lineage>
</organism>
<dbReference type="GO" id="GO:0005975">
    <property type="term" value="P:carbohydrate metabolic process"/>
    <property type="evidence" value="ECO:0007669"/>
    <property type="project" value="InterPro"/>
</dbReference>
<evidence type="ECO:0000259" key="14">
    <source>
        <dbReference type="Pfam" id="PF13802"/>
    </source>
</evidence>
<dbReference type="GO" id="GO:0006491">
    <property type="term" value="P:N-glycan processing"/>
    <property type="evidence" value="ECO:0007669"/>
    <property type="project" value="TreeGrafter"/>
</dbReference>
<keyword evidence="4 12" id="KW-0732">Signal</keyword>
<feature type="domain" description="Glycoside hydrolase family 31 N-terminal" evidence="14">
    <location>
        <begin position="67"/>
        <end position="254"/>
    </location>
</feature>
<dbReference type="InterPro" id="IPR025887">
    <property type="entry name" value="Glyco_hydro_31_N_dom"/>
</dbReference>
<dbReference type="InterPro" id="IPR033403">
    <property type="entry name" value="DUF5110"/>
</dbReference>
<evidence type="ECO:0000313" key="18">
    <source>
        <dbReference type="Proteomes" id="UP000179807"/>
    </source>
</evidence>
<dbReference type="EMBL" id="MLAK01000579">
    <property type="protein sequence ID" value="OHT11770.1"/>
    <property type="molecule type" value="Genomic_DNA"/>
</dbReference>
<keyword evidence="11" id="KW-1133">Transmembrane helix</keyword>
<dbReference type="Pfam" id="PF13802">
    <property type="entry name" value="Gal_mutarotas_2"/>
    <property type="match status" value="1"/>
</dbReference>
<proteinExistence type="inferred from homology"/>